<dbReference type="GO" id="GO:0046872">
    <property type="term" value="F:metal ion binding"/>
    <property type="evidence" value="ECO:0007669"/>
    <property type="project" value="UniProtKB-KW"/>
</dbReference>
<evidence type="ECO:0000313" key="16">
    <source>
        <dbReference type="Proteomes" id="UP000663829"/>
    </source>
</evidence>
<evidence type="ECO:0000256" key="5">
    <source>
        <dbReference type="ARBA" id="ARBA00022741"/>
    </source>
</evidence>
<evidence type="ECO:0000256" key="11">
    <source>
        <dbReference type="ARBA" id="ARBA00039362"/>
    </source>
</evidence>
<dbReference type="InterPro" id="IPR015803">
    <property type="entry name" value="Cys-tRNA-ligase"/>
</dbReference>
<dbReference type="PRINTS" id="PR00983">
    <property type="entry name" value="TRNASYNTHCYS"/>
</dbReference>
<dbReference type="HAMAP" id="MF_00041">
    <property type="entry name" value="Cys_tRNA_synth"/>
    <property type="match status" value="1"/>
</dbReference>
<sequence length="715" mass="82110">MSLNSRSQWKCPTFDGVRLRLYNSFTKKKEIFVPLNDNEIRWYTCGPTVYDTSHMGHARSYISFDILRRVLQDYFGYNVVYCMNVTDIDDKIIKRTRERYLYKQYIEASDVTLEKIIDDCHLALKYTINLKSRETDTDKQTMYDKQITTVEKSTAELKANLQSSKSDHDINLYRTKLLTDSRDILSSYFDSISGQNLKLDNSIFLDLARLYESEYHNDMFKLNILPPDILTRVSEYVDEIIPFIQKIIDNGYAYVSNNSVYFDTIKFNSEHTYAKLEPDRTSDLAALAEGEGVLSGSAKDEHGKIQTTSEKRNNCDFVLWKKSKQGEPLWTSPWGEGRPGWHIECSVMASSILGKQFDIHTGGVDLKFPHHDNEIAQAEAYYNHDQWVNYFLHSGHLTICGCKMSKSLKNFITINQALEKYSNRQIRLLFLLHSWSNTLDFSDNGMDRALTYEKLLNEFFLNVKTHIRNIKLNDIQSYKKFDDKDKQLNEEISTLKREIHVALCDSINTAGCMDQIRQMISLTNTYMNSTKVVNALLIRNIASYITRILSIFGLTNDNSGDQIGFGKSVQNADGRTIVDVEQIAMPYVEQFSNFRDSVRKQAIIAKNKEILTLCDHVRDAILPDLGVRLEDGGEKTAIKFCDPEILRKEREQALLVEKSKQEEKERRKLEQQAAKEAKEAKKKASKDKKNVASSGDTASATSTAVVEENSAQDKS</sequence>
<evidence type="ECO:0000256" key="6">
    <source>
        <dbReference type="ARBA" id="ARBA00022833"/>
    </source>
</evidence>
<dbReference type="EMBL" id="CAJNOQ010001918">
    <property type="protein sequence ID" value="CAF0927404.1"/>
    <property type="molecule type" value="Genomic_DNA"/>
</dbReference>
<keyword evidence="7" id="KW-0067">ATP-binding</keyword>
<keyword evidence="16" id="KW-1185">Reference proteome</keyword>
<dbReference type="InterPro" id="IPR024909">
    <property type="entry name" value="Cys-tRNA/MSH_ligase"/>
</dbReference>
<dbReference type="PANTHER" id="PTHR10890">
    <property type="entry name" value="CYSTEINYL-TRNA SYNTHETASE"/>
    <property type="match status" value="1"/>
</dbReference>
<keyword evidence="3" id="KW-0436">Ligase</keyword>
<feature type="region of interest" description="Disordered" evidence="12">
    <location>
        <begin position="656"/>
        <end position="715"/>
    </location>
</feature>
<protein>
    <recommendedName>
        <fullName evidence="11">Cysteine--tRNA ligase, cytoplasmic</fullName>
        <ecNumber evidence="2">6.1.1.16</ecNumber>
    </recommendedName>
    <alternativeName>
        <fullName evidence="10">Cysteinyl-tRNA synthetase</fullName>
    </alternativeName>
</protein>
<dbReference type="PANTHER" id="PTHR10890:SF3">
    <property type="entry name" value="CYSTEINE--TRNA LIGASE, CYTOPLASMIC"/>
    <property type="match status" value="1"/>
</dbReference>
<evidence type="ECO:0000256" key="4">
    <source>
        <dbReference type="ARBA" id="ARBA00022723"/>
    </source>
</evidence>
<dbReference type="CDD" id="cd00672">
    <property type="entry name" value="CysRS_core"/>
    <property type="match status" value="1"/>
</dbReference>
<feature type="compositionally biased region" description="Basic and acidic residues" evidence="12">
    <location>
        <begin position="656"/>
        <end position="679"/>
    </location>
</feature>
<feature type="compositionally biased region" description="Low complexity" evidence="12">
    <location>
        <begin position="691"/>
        <end position="706"/>
    </location>
</feature>
<name>A0A814BCL8_9BILA</name>
<dbReference type="Pfam" id="PF01406">
    <property type="entry name" value="tRNA-synt_1e"/>
    <property type="match status" value="1"/>
</dbReference>
<evidence type="ECO:0000256" key="3">
    <source>
        <dbReference type="ARBA" id="ARBA00022598"/>
    </source>
</evidence>
<feature type="domain" description="tRNA synthetases class I catalytic" evidence="13">
    <location>
        <begin position="32"/>
        <end position="449"/>
    </location>
</feature>
<keyword evidence="8" id="KW-0648">Protein biosynthesis</keyword>
<dbReference type="EMBL" id="CAJOBC010001918">
    <property type="protein sequence ID" value="CAF3705839.1"/>
    <property type="molecule type" value="Genomic_DNA"/>
</dbReference>
<dbReference type="Gene3D" id="3.40.50.620">
    <property type="entry name" value="HUPs"/>
    <property type="match status" value="1"/>
</dbReference>
<dbReference type="Gene3D" id="1.20.120.1910">
    <property type="entry name" value="Cysteine-tRNA ligase, C-terminal anti-codon recognition domain"/>
    <property type="match status" value="1"/>
</dbReference>
<dbReference type="GO" id="GO:0004817">
    <property type="term" value="F:cysteine-tRNA ligase activity"/>
    <property type="evidence" value="ECO:0007669"/>
    <property type="project" value="UniProtKB-EC"/>
</dbReference>
<accession>A0A814BCL8</accession>
<dbReference type="OrthoDB" id="438179at2759"/>
<dbReference type="InterPro" id="IPR009080">
    <property type="entry name" value="tRNAsynth_Ia_anticodon-bd"/>
</dbReference>
<dbReference type="Proteomes" id="UP000681722">
    <property type="component" value="Unassembled WGS sequence"/>
</dbReference>
<gene>
    <name evidence="14" type="ORF">GPM918_LOCUS9994</name>
    <name evidence="15" type="ORF">SRO942_LOCUS9995</name>
</gene>
<evidence type="ECO:0000256" key="10">
    <source>
        <dbReference type="ARBA" id="ARBA00031499"/>
    </source>
</evidence>
<dbReference type="GO" id="GO:0006423">
    <property type="term" value="P:cysteinyl-tRNA aminoacylation"/>
    <property type="evidence" value="ECO:0007669"/>
    <property type="project" value="InterPro"/>
</dbReference>
<proteinExistence type="inferred from homology"/>
<evidence type="ECO:0000259" key="13">
    <source>
        <dbReference type="Pfam" id="PF01406"/>
    </source>
</evidence>
<evidence type="ECO:0000256" key="1">
    <source>
        <dbReference type="ARBA" id="ARBA00001947"/>
    </source>
</evidence>
<dbReference type="GO" id="GO:0005737">
    <property type="term" value="C:cytoplasm"/>
    <property type="evidence" value="ECO:0007669"/>
    <property type="project" value="TreeGrafter"/>
</dbReference>
<dbReference type="EC" id="6.1.1.16" evidence="2"/>
<dbReference type="SUPFAM" id="SSF47323">
    <property type="entry name" value="Anticodon-binding domain of a subclass of class I aminoacyl-tRNA synthetases"/>
    <property type="match status" value="1"/>
</dbReference>
<evidence type="ECO:0000256" key="2">
    <source>
        <dbReference type="ARBA" id="ARBA00012832"/>
    </source>
</evidence>
<dbReference type="InterPro" id="IPR014729">
    <property type="entry name" value="Rossmann-like_a/b/a_fold"/>
</dbReference>
<organism evidence="14 16">
    <name type="scientific">Didymodactylos carnosus</name>
    <dbReference type="NCBI Taxonomy" id="1234261"/>
    <lineage>
        <taxon>Eukaryota</taxon>
        <taxon>Metazoa</taxon>
        <taxon>Spiralia</taxon>
        <taxon>Gnathifera</taxon>
        <taxon>Rotifera</taxon>
        <taxon>Eurotatoria</taxon>
        <taxon>Bdelloidea</taxon>
        <taxon>Philodinida</taxon>
        <taxon>Philodinidae</taxon>
        <taxon>Didymodactylos</taxon>
    </lineage>
</organism>
<keyword evidence="9" id="KW-0030">Aminoacyl-tRNA synthetase</keyword>
<evidence type="ECO:0000256" key="9">
    <source>
        <dbReference type="ARBA" id="ARBA00023146"/>
    </source>
</evidence>
<comment type="caution">
    <text evidence="14">The sequence shown here is derived from an EMBL/GenBank/DDBJ whole genome shotgun (WGS) entry which is preliminary data.</text>
</comment>
<dbReference type="NCBIfam" id="TIGR00435">
    <property type="entry name" value="cysS"/>
    <property type="match status" value="1"/>
</dbReference>
<dbReference type="Proteomes" id="UP000663829">
    <property type="component" value="Unassembled WGS sequence"/>
</dbReference>
<dbReference type="InterPro" id="IPR032678">
    <property type="entry name" value="tRNA-synt_1_cat_dom"/>
</dbReference>
<comment type="cofactor">
    <cofactor evidence="1">
        <name>Zn(2+)</name>
        <dbReference type="ChEBI" id="CHEBI:29105"/>
    </cofactor>
</comment>
<evidence type="ECO:0000313" key="15">
    <source>
        <dbReference type="EMBL" id="CAF3705839.1"/>
    </source>
</evidence>
<reference evidence="14" key="1">
    <citation type="submission" date="2021-02" db="EMBL/GenBank/DDBJ databases">
        <authorList>
            <person name="Nowell W R."/>
        </authorList>
    </citation>
    <scope>NUCLEOTIDE SEQUENCE</scope>
</reference>
<evidence type="ECO:0000256" key="8">
    <source>
        <dbReference type="ARBA" id="ARBA00022917"/>
    </source>
</evidence>
<keyword evidence="5" id="KW-0547">Nucleotide-binding</keyword>
<dbReference type="SUPFAM" id="SSF52374">
    <property type="entry name" value="Nucleotidylyl transferase"/>
    <property type="match status" value="1"/>
</dbReference>
<evidence type="ECO:0000256" key="7">
    <source>
        <dbReference type="ARBA" id="ARBA00022840"/>
    </source>
</evidence>
<evidence type="ECO:0000313" key="14">
    <source>
        <dbReference type="EMBL" id="CAF0927404.1"/>
    </source>
</evidence>
<keyword evidence="4" id="KW-0479">Metal-binding</keyword>
<evidence type="ECO:0000256" key="12">
    <source>
        <dbReference type="SAM" id="MobiDB-lite"/>
    </source>
</evidence>
<dbReference type="AlphaFoldDB" id="A0A814BCL8"/>
<keyword evidence="6" id="KW-0862">Zinc</keyword>
<dbReference type="GO" id="GO:0005524">
    <property type="term" value="F:ATP binding"/>
    <property type="evidence" value="ECO:0007669"/>
    <property type="project" value="UniProtKB-KW"/>
</dbReference>